<sequence>MIFVTIGSMFPFDRMIRYMDEWALTHPDVELRAQIGDGEYEPKHMPFDRKLAQRDFDRVMNDADFIVAHAGMGSVIQAAEFQKPIIILPRLRELGEHTTDHQIDTANWLRDRPGIRVVESQEALYSTVERWLSNPEGPTDALVRTAPPEFISRIRGFLVSNKR</sequence>
<dbReference type="RefSeq" id="WP_280140093.1">
    <property type="nucleotide sequence ID" value="NZ_FNIT01000019.1"/>
</dbReference>
<evidence type="ECO:0000259" key="1">
    <source>
        <dbReference type="Pfam" id="PF04101"/>
    </source>
</evidence>
<accession>A0A1H0NCR6</accession>
<keyword evidence="2" id="KW-0808">Transferase</keyword>
<reference evidence="2 3" key="1">
    <citation type="submission" date="2016-10" db="EMBL/GenBank/DDBJ databases">
        <authorList>
            <person name="de Groot N.N."/>
        </authorList>
    </citation>
    <scope>NUCLEOTIDE SEQUENCE [LARGE SCALE GENOMIC DNA]</scope>
    <source>
        <strain evidence="3">L7-484,KACC 16230,DSM 25025</strain>
    </source>
</reference>
<keyword evidence="3" id="KW-1185">Reference proteome</keyword>
<dbReference type="GO" id="GO:0016758">
    <property type="term" value="F:hexosyltransferase activity"/>
    <property type="evidence" value="ECO:0007669"/>
    <property type="project" value="InterPro"/>
</dbReference>
<evidence type="ECO:0000313" key="3">
    <source>
        <dbReference type="Proteomes" id="UP000198793"/>
    </source>
</evidence>
<name>A0A1H0NCR6_9HYPH</name>
<dbReference type="SUPFAM" id="SSF53756">
    <property type="entry name" value="UDP-Glycosyltransferase/glycogen phosphorylase"/>
    <property type="match status" value="1"/>
</dbReference>
<protein>
    <submittedName>
        <fullName evidence="2">UDP-N-acetylglucosamine transferase subunit ALG13</fullName>
    </submittedName>
</protein>
<feature type="domain" description="Glycosyl transferase family 28 C-terminal" evidence="1">
    <location>
        <begin position="1"/>
        <end position="107"/>
    </location>
</feature>
<dbReference type="Proteomes" id="UP000198793">
    <property type="component" value="Unassembled WGS sequence"/>
</dbReference>
<dbReference type="AlphaFoldDB" id="A0A1H0NCR6"/>
<organism evidence="2 3">
    <name type="scientific">Aureimonas jatrophae</name>
    <dbReference type="NCBI Taxonomy" id="1166073"/>
    <lineage>
        <taxon>Bacteria</taxon>
        <taxon>Pseudomonadati</taxon>
        <taxon>Pseudomonadota</taxon>
        <taxon>Alphaproteobacteria</taxon>
        <taxon>Hyphomicrobiales</taxon>
        <taxon>Aurantimonadaceae</taxon>
        <taxon>Aureimonas</taxon>
    </lineage>
</organism>
<proteinExistence type="predicted"/>
<dbReference type="STRING" id="1166073.SAMN05192530_11917"/>
<dbReference type="Pfam" id="PF04101">
    <property type="entry name" value="Glyco_tran_28_C"/>
    <property type="match status" value="1"/>
</dbReference>
<dbReference type="EMBL" id="FNIT01000019">
    <property type="protein sequence ID" value="SDO90326.1"/>
    <property type="molecule type" value="Genomic_DNA"/>
</dbReference>
<dbReference type="InterPro" id="IPR007235">
    <property type="entry name" value="Glyco_trans_28_C"/>
</dbReference>
<dbReference type="Gene3D" id="3.40.50.2000">
    <property type="entry name" value="Glycogen Phosphorylase B"/>
    <property type="match status" value="1"/>
</dbReference>
<evidence type="ECO:0000313" key="2">
    <source>
        <dbReference type="EMBL" id="SDO90326.1"/>
    </source>
</evidence>
<gene>
    <name evidence="2" type="ORF">SAMN05192530_11917</name>
</gene>